<sequence>MTVAILFGSFFLLLAIGVPIGIALGTASLLAIAWIPFLNFDLYALGLVSGIDSFTLIAVVLFTLAGSIMAQGGISRRLIAVAESFFGGAPGDLGTVTIMACLFFAAISGTGSATVAAIGLAMIPALTARGYDRAYSCAMVASAGSLGVMIPPSVVMIVYAVSAQVSVTALFLAGVIPGIAIALALIAYNAWTRRGAPAVRSTGPRRSRLAILNEAKAALLMPVVVLGGIYGGIVTPTESSAVAVVYALAVSVFVYRELPLRDVPKMMLESALLVSAVLVIIGASVAFGRIIALEQLPQALAAAVTDLTQNRYIVLIAAIVLLLIVGTFLETLAAIVILTPVLLPIVTVLGIDPVHFGIVMIVSLAIGFVTPPLGANLFMAAQVGGIPFDAIVRRIFPWIVTMIVALLLIAAWPALSLILPRLFLGYAG</sequence>
<feature type="transmembrane region" description="Helical" evidence="7">
    <location>
        <begin position="270"/>
        <end position="292"/>
    </location>
</feature>
<dbReference type="PANTHER" id="PTHR33362">
    <property type="entry name" value="SIALIC ACID TRAP TRANSPORTER PERMEASE PROTEIN SIAT-RELATED"/>
    <property type="match status" value="1"/>
</dbReference>
<proteinExistence type="inferred from homology"/>
<feature type="transmembrane region" description="Helical" evidence="7">
    <location>
        <begin position="312"/>
        <end position="342"/>
    </location>
</feature>
<dbReference type="GO" id="GO:0022857">
    <property type="term" value="F:transmembrane transporter activity"/>
    <property type="evidence" value="ECO:0007669"/>
    <property type="project" value="UniProtKB-UniRule"/>
</dbReference>
<feature type="transmembrane region" description="Helical" evidence="7">
    <location>
        <begin position="395"/>
        <end position="419"/>
    </location>
</feature>
<dbReference type="InterPro" id="IPR004681">
    <property type="entry name" value="TRAP_DctM"/>
</dbReference>
<reference evidence="9 10" key="1">
    <citation type="submission" date="2015-07" db="EMBL/GenBank/DDBJ databases">
        <authorList>
            <person name="Noorani M."/>
        </authorList>
    </citation>
    <scope>NUCLEOTIDE SEQUENCE [LARGE SCALE GENOMIC DNA]</scope>
    <source>
        <strain evidence="9 10">CECT 5088</strain>
    </source>
</reference>
<gene>
    <name evidence="9" type="primary">siaT_20</name>
    <name evidence="9" type="ORF">JAN5088_03504</name>
</gene>
<keyword evidence="6 7" id="KW-0472">Membrane</keyword>
<evidence type="ECO:0000313" key="9">
    <source>
        <dbReference type="EMBL" id="CTQ34708.1"/>
    </source>
</evidence>
<keyword evidence="7" id="KW-0813">Transport</keyword>
<accession>A0A0M6XVA2</accession>
<feature type="domain" description="TRAP C4-dicarboxylate transport system permease DctM subunit" evidence="8">
    <location>
        <begin position="7"/>
        <end position="415"/>
    </location>
</feature>
<dbReference type="InterPro" id="IPR010656">
    <property type="entry name" value="DctM"/>
</dbReference>
<keyword evidence="5 7" id="KW-1133">Transmembrane helix</keyword>
<keyword evidence="2" id="KW-1003">Cell membrane</keyword>
<dbReference type="AlphaFoldDB" id="A0A0M6XVA2"/>
<dbReference type="Proteomes" id="UP000048908">
    <property type="component" value="Unassembled WGS sequence"/>
</dbReference>
<keyword evidence="4 7" id="KW-0812">Transmembrane</keyword>
<feature type="transmembrane region" description="Helical" evidence="7">
    <location>
        <begin position="354"/>
        <end position="375"/>
    </location>
</feature>
<evidence type="ECO:0000256" key="5">
    <source>
        <dbReference type="ARBA" id="ARBA00022989"/>
    </source>
</evidence>
<comment type="subunit">
    <text evidence="7">The complex comprises the extracytoplasmic solute receptor protein and the two transmembrane proteins.</text>
</comment>
<dbReference type="NCBIfam" id="TIGR00786">
    <property type="entry name" value="dctM"/>
    <property type="match status" value="1"/>
</dbReference>
<keyword evidence="10" id="KW-1185">Reference proteome</keyword>
<dbReference type="PANTHER" id="PTHR33362:SF5">
    <property type="entry name" value="C4-DICARBOXYLATE TRAP TRANSPORTER LARGE PERMEASE PROTEIN DCTM"/>
    <property type="match status" value="1"/>
</dbReference>
<evidence type="ECO:0000256" key="2">
    <source>
        <dbReference type="ARBA" id="ARBA00022475"/>
    </source>
</evidence>
<evidence type="ECO:0000256" key="6">
    <source>
        <dbReference type="ARBA" id="ARBA00023136"/>
    </source>
</evidence>
<feature type="transmembrane region" description="Helical" evidence="7">
    <location>
        <begin position="239"/>
        <end position="258"/>
    </location>
</feature>
<dbReference type="EMBL" id="CXPG01000025">
    <property type="protein sequence ID" value="CTQ34708.1"/>
    <property type="molecule type" value="Genomic_DNA"/>
</dbReference>
<dbReference type="OrthoDB" id="9790209at2"/>
<evidence type="ECO:0000259" key="8">
    <source>
        <dbReference type="Pfam" id="PF06808"/>
    </source>
</evidence>
<feature type="transmembrane region" description="Helical" evidence="7">
    <location>
        <begin position="94"/>
        <end position="123"/>
    </location>
</feature>
<evidence type="ECO:0000256" key="7">
    <source>
        <dbReference type="RuleBase" id="RU369079"/>
    </source>
</evidence>
<organism evidence="9 10">
    <name type="scientific">Jannaschia rubra</name>
    <dbReference type="NCBI Taxonomy" id="282197"/>
    <lineage>
        <taxon>Bacteria</taxon>
        <taxon>Pseudomonadati</taxon>
        <taxon>Pseudomonadota</taxon>
        <taxon>Alphaproteobacteria</taxon>
        <taxon>Rhodobacterales</taxon>
        <taxon>Roseobacteraceae</taxon>
        <taxon>Jannaschia</taxon>
    </lineage>
</organism>
<keyword evidence="3 7" id="KW-0997">Cell inner membrane</keyword>
<protein>
    <recommendedName>
        <fullName evidence="7">TRAP transporter large permease protein</fullName>
    </recommendedName>
</protein>
<dbReference type="Pfam" id="PF06808">
    <property type="entry name" value="DctM"/>
    <property type="match status" value="1"/>
</dbReference>
<feature type="transmembrane region" description="Helical" evidence="7">
    <location>
        <begin position="167"/>
        <end position="188"/>
    </location>
</feature>
<evidence type="ECO:0000313" key="10">
    <source>
        <dbReference type="Proteomes" id="UP000048908"/>
    </source>
</evidence>
<comment type="subcellular location">
    <subcellularLocation>
        <location evidence="1 7">Cell inner membrane</location>
        <topology evidence="1 7">Multi-pass membrane protein</topology>
    </subcellularLocation>
</comment>
<comment type="caution">
    <text evidence="7">Lacks conserved residue(s) required for the propagation of feature annotation.</text>
</comment>
<evidence type="ECO:0000256" key="3">
    <source>
        <dbReference type="ARBA" id="ARBA00022519"/>
    </source>
</evidence>
<comment type="function">
    <text evidence="7">Part of the tripartite ATP-independent periplasmic (TRAP) transport system.</text>
</comment>
<dbReference type="STRING" id="282197.SAMN04488517_11150"/>
<evidence type="ECO:0000256" key="4">
    <source>
        <dbReference type="ARBA" id="ARBA00022692"/>
    </source>
</evidence>
<feature type="transmembrane region" description="Helical" evidence="7">
    <location>
        <begin position="209"/>
        <end position="233"/>
    </location>
</feature>
<dbReference type="RefSeq" id="WP_055684076.1">
    <property type="nucleotide sequence ID" value="NZ_CXPG01000025.1"/>
</dbReference>
<comment type="similarity">
    <text evidence="7">Belongs to the TRAP transporter large permease family.</text>
</comment>
<dbReference type="PIRSF" id="PIRSF006066">
    <property type="entry name" value="HI0050"/>
    <property type="match status" value="1"/>
</dbReference>
<feature type="transmembrane region" description="Helical" evidence="7">
    <location>
        <begin position="135"/>
        <end position="161"/>
    </location>
</feature>
<dbReference type="GO" id="GO:0005886">
    <property type="term" value="C:plasma membrane"/>
    <property type="evidence" value="ECO:0007669"/>
    <property type="project" value="UniProtKB-SubCell"/>
</dbReference>
<evidence type="ECO:0000256" key="1">
    <source>
        <dbReference type="ARBA" id="ARBA00004429"/>
    </source>
</evidence>
<name>A0A0M6XVA2_9RHOB</name>